<evidence type="ECO:0000313" key="1">
    <source>
        <dbReference type="EMBL" id="THC97940.1"/>
    </source>
</evidence>
<reference evidence="1 2" key="1">
    <citation type="submission" date="2019-03" db="EMBL/GenBank/DDBJ databases">
        <title>The genome sequence of a newly discovered highly antifungal drug resistant Aspergillus species, Aspergillus tanneri NIH 1004.</title>
        <authorList>
            <person name="Mounaud S."/>
            <person name="Singh I."/>
            <person name="Joardar V."/>
            <person name="Pakala S."/>
            <person name="Pakala S."/>
            <person name="Venepally P."/>
            <person name="Hoover J."/>
            <person name="Nierman W."/>
            <person name="Chung J."/>
            <person name="Losada L."/>
        </authorList>
    </citation>
    <scope>NUCLEOTIDE SEQUENCE [LARGE SCALE GENOMIC DNA]</scope>
    <source>
        <strain evidence="1 2">NIH1004</strain>
    </source>
</reference>
<keyword evidence="2" id="KW-1185">Reference proteome</keyword>
<gene>
    <name evidence="1" type="ORF">EYZ11_002577</name>
</gene>
<dbReference type="Proteomes" id="UP000308092">
    <property type="component" value="Unassembled WGS sequence"/>
</dbReference>
<evidence type="ECO:0000313" key="2">
    <source>
        <dbReference type="Proteomes" id="UP000308092"/>
    </source>
</evidence>
<name>A0A4S3JR57_9EURO</name>
<organism evidence="1 2">
    <name type="scientific">Aspergillus tanneri</name>
    <dbReference type="NCBI Taxonomy" id="1220188"/>
    <lineage>
        <taxon>Eukaryota</taxon>
        <taxon>Fungi</taxon>
        <taxon>Dikarya</taxon>
        <taxon>Ascomycota</taxon>
        <taxon>Pezizomycotina</taxon>
        <taxon>Eurotiomycetes</taxon>
        <taxon>Eurotiomycetidae</taxon>
        <taxon>Eurotiales</taxon>
        <taxon>Aspergillaceae</taxon>
        <taxon>Aspergillus</taxon>
        <taxon>Aspergillus subgen. Circumdati</taxon>
    </lineage>
</organism>
<proteinExistence type="predicted"/>
<dbReference type="EMBL" id="SOSA01000058">
    <property type="protein sequence ID" value="THC97940.1"/>
    <property type="molecule type" value="Genomic_DNA"/>
</dbReference>
<protein>
    <submittedName>
        <fullName evidence="1">Uncharacterized protein</fullName>
    </submittedName>
</protein>
<dbReference type="VEuPathDB" id="FungiDB:EYZ11_002577"/>
<comment type="caution">
    <text evidence="1">The sequence shown here is derived from an EMBL/GenBank/DDBJ whole genome shotgun (WGS) entry which is preliminary data.</text>
</comment>
<sequence>MARTTVVRKKFAKPPVKVAFVSQEHAVTGKIHVPT</sequence>
<dbReference type="AlphaFoldDB" id="A0A4S3JR57"/>
<accession>A0A4S3JR57</accession>